<evidence type="ECO:0000256" key="3">
    <source>
        <dbReference type="ARBA" id="ARBA00022519"/>
    </source>
</evidence>
<evidence type="ECO:0000256" key="6">
    <source>
        <dbReference type="ARBA" id="ARBA00022723"/>
    </source>
</evidence>
<comment type="function">
    <text evidence="12 13">Heme chaperone required for the biogenesis of c-type cytochromes. Transiently binds heme delivered by CcmC and transfers the heme to apo-cytochromes in a process facilitated by CcmF and CcmH.</text>
</comment>
<dbReference type="PANTHER" id="PTHR34128">
    <property type="entry name" value="CYTOCHROME C-TYPE BIOGENESIS PROTEIN CCME HOMOLOG, MITOCHONDRIAL"/>
    <property type="match status" value="1"/>
</dbReference>
<dbReference type="NCBIfam" id="NF009731">
    <property type="entry name" value="PRK13254.1-5"/>
    <property type="match status" value="1"/>
</dbReference>
<keyword evidence="9 13" id="KW-1133">Transmembrane helix</keyword>
<dbReference type="FunFam" id="2.40.50.140:FF:000104">
    <property type="entry name" value="Cytochrome c-type biogenesis protein CcmE"/>
    <property type="match status" value="1"/>
</dbReference>
<evidence type="ECO:0000256" key="12">
    <source>
        <dbReference type="ARBA" id="ARBA00056663"/>
    </source>
</evidence>
<evidence type="ECO:0000256" key="1">
    <source>
        <dbReference type="ARBA" id="ARBA00004533"/>
    </source>
</evidence>
<evidence type="ECO:0000256" key="4">
    <source>
        <dbReference type="ARBA" id="ARBA00022617"/>
    </source>
</evidence>
<feature type="topological domain" description="Cytoplasmic" evidence="13">
    <location>
        <begin position="1"/>
        <end position="8"/>
    </location>
</feature>
<keyword evidence="8 13" id="KW-0735">Signal-anchor</keyword>
<evidence type="ECO:0000256" key="2">
    <source>
        <dbReference type="ARBA" id="ARBA00022475"/>
    </source>
</evidence>
<evidence type="ECO:0000256" key="9">
    <source>
        <dbReference type="ARBA" id="ARBA00022989"/>
    </source>
</evidence>
<feature type="binding site" description="axial binding residue" evidence="13 14">
    <location>
        <position position="128"/>
    </location>
    <ligand>
        <name>heme</name>
        <dbReference type="ChEBI" id="CHEBI:30413"/>
    </ligand>
    <ligandPart>
        <name>Fe</name>
        <dbReference type="ChEBI" id="CHEBI:18248"/>
    </ligandPart>
</feature>
<keyword evidence="10 13" id="KW-0408">Iron</keyword>
<evidence type="ECO:0000256" key="7">
    <source>
        <dbReference type="ARBA" id="ARBA00022748"/>
    </source>
</evidence>
<protein>
    <recommendedName>
        <fullName evidence="13">Cytochrome c-type biogenesis protein CcmE</fullName>
    </recommendedName>
    <alternativeName>
        <fullName evidence="13">Cytochrome c maturation protein E</fullName>
    </alternativeName>
    <alternativeName>
        <fullName evidence="13">Heme chaperone CcmE</fullName>
    </alternativeName>
</protein>
<feature type="topological domain" description="Extracellular" evidence="13">
    <location>
        <begin position="30"/>
        <end position="154"/>
    </location>
</feature>
<keyword evidence="11 13" id="KW-0472">Membrane</keyword>
<dbReference type="PANTHER" id="PTHR34128:SF2">
    <property type="entry name" value="CYTOCHROME C-TYPE BIOGENESIS PROTEIN CCME HOMOLOG, MITOCHONDRIAL"/>
    <property type="match status" value="1"/>
</dbReference>
<dbReference type="Proteomes" id="UP000295375">
    <property type="component" value="Unassembled WGS sequence"/>
</dbReference>
<evidence type="ECO:0000256" key="15">
    <source>
        <dbReference type="SAM" id="Phobius"/>
    </source>
</evidence>
<dbReference type="InterPro" id="IPR012340">
    <property type="entry name" value="NA-bd_OB-fold"/>
</dbReference>
<organism evidence="16 17">
    <name type="scientific">Permianibacter aggregans</name>
    <dbReference type="NCBI Taxonomy" id="1510150"/>
    <lineage>
        <taxon>Bacteria</taxon>
        <taxon>Pseudomonadati</taxon>
        <taxon>Pseudomonadota</taxon>
        <taxon>Gammaproteobacteria</taxon>
        <taxon>Pseudomonadales</taxon>
        <taxon>Pseudomonadaceae</taxon>
        <taxon>Permianibacter</taxon>
    </lineage>
</organism>
<keyword evidence="17" id="KW-1185">Reference proteome</keyword>
<sequence>MHPERKRRLWIVVGSIVALSLGITLVLYAMRQNINYFYTPTQIWSGEAPKERTVNTGGMVVNGSVKRDPESLKVQFVLTDTDKDVTVFYEGILPDLFREGQGIIAIGKITPDNTVQATQILAKHDENYMAPEVKDAIEQAEKRAREKNAAGAGG</sequence>
<keyword evidence="7 13" id="KW-0201">Cytochrome c-type biogenesis</keyword>
<dbReference type="InterPro" id="IPR004329">
    <property type="entry name" value="CcmE"/>
</dbReference>
<evidence type="ECO:0000256" key="5">
    <source>
        <dbReference type="ARBA" id="ARBA00022692"/>
    </source>
</evidence>
<evidence type="ECO:0000256" key="8">
    <source>
        <dbReference type="ARBA" id="ARBA00022968"/>
    </source>
</evidence>
<dbReference type="NCBIfam" id="NF009729">
    <property type="entry name" value="PRK13254.1-3"/>
    <property type="match status" value="1"/>
</dbReference>
<gene>
    <name evidence="13" type="primary">ccmE</name>
    <name evidence="13" type="synonym">cycJ</name>
    <name evidence="16" type="ORF">EV696_101156</name>
</gene>
<dbReference type="OrthoDB" id="9793584at2"/>
<dbReference type="EMBL" id="SNYM01000001">
    <property type="protein sequence ID" value="TDQ51186.1"/>
    <property type="molecule type" value="Genomic_DNA"/>
</dbReference>
<dbReference type="NCBIfam" id="NF009727">
    <property type="entry name" value="PRK13254.1-1"/>
    <property type="match status" value="1"/>
</dbReference>
<dbReference type="GO" id="GO:0005886">
    <property type="term" value="C:plasma membrane"/>
    <property type="evidence" value="ECO:0007669"/>
    <property type="project" value="UniProtKB-SubCell"/>
</dbReference>
<comment type="caution">
    <text evidence="16">The sequence shown here is derived from an EMBL/GenBank/DDBJ whole genome shotgun (WGS) entry which is preliminary data.</text>
</comment>
<proteinExistence type="inferred from homology"/>
<keyword evidence="5 13" id="KW-0812">Transmembrane</keyword>
<comment type="similarity">
    <text evidence="13">Belongs to the CcmE/CycJ family.</text>
</comment>
<evidence type="ECO:0000313" key="17">
    <source>
        <dbReference type="Proteomes" id="UP000295375"/>
    </source>
</evidence>
<feature type="transmembrane region" description="Helical" evidence="15">
    <location>
        <begin position="9"/>
        <end position="30"/>
    </location>
</feature>
<evidence type="ECO:0000256" key="10">
    <source>
        <dbReference type="ARBA" id="ARBA00023004"/>
    </source>
</evidence>
<evidence type="ECO:0000256" key="14">
    <source>
        <dbReference type="PIRSR" id="PIRSR604329-50"/>
    </source>
</evidence>
<keyword evidence="6 13" id="KW-0479">Metal-binding</keyword>
<dbReference type="InterPro" id="IPR036127">
    <property type="entry name" value="CcmE-like_sf"/>
</dbReference>
<name>A0A4R6UY09_9GAMM</name>
<feature type="binding site" description="covalent" evidence="13 14">
    <location>
        <position position="124"/>
    </location>
    <ligand>
        <name>heme</name>
        <dbReference type="ChEBI" id="CHEBI:30413"/>
    </ligand>
</feature>
<dbReference type="GO" id="GO:0017004">
    <property type="term" value="P:cytochrome complex assembly"/>
    <property type="evidence" value="ECO:0007669"/>
    <property type="project" value="UniProtKB-KW"/>
</dbReference>
<evidence type="ECO:0000256" key="13">
    <source>
        <dbReference type="HAMAP-Rule" id="MF_01959"/>
    </source>
</evidence>
<keyword evidence="4 13" id="KW-0349">Heme</keyword>
<dbReference type="SUPFAM" id="SSF82093">
    <property type="entry name" value="Heme chaperone CcmE"/>
    <property type="match status" value="1"/>
</dbReference>
<dbReference type="RefSeq" id="WP_133587038.1">
    <property type="nucleotide sequence ID" value="NZ_CP037953.1"/>
</dbReference>
<comment type="subcellular location">
    <subcellularLocation>
        <location evidence="1">Cell inner membrane</location>
    </subcellularLocation>
    <subcellularLocation>
        <location evidence="13">Cell membrane</location>
        <topology evidence="13">Single-pass type II membrane protein</topology>
    </subcellularLocation>
</comment>
<evidence type="ECO:0000256" key="11">
    <source>
        <dbReference type="ARBA" id="ARBA00023136"/>
    </source>
</evidence>
<accession>A0A4R6UY09</accession>
<dbReference type="HAMAP" id="MF_01959">
    <property type="entry name" value="CcmE"/>
    <property type="match status" value="1"/>
</dbReference>
<keyword evidence="3" id="KW-0997">Cell inner membrane</keyword>
<evidence type="ECO:0000313" key="16">
    <source>
        <dbReference type="EMBL" id="TDQ51186.1"/>
    </source>
</evidence>
<dbReference type="AlphaFoldDB" id="A0A4R6UY09"/>
<dbReference type="GO" id="GO:0017003">
    <property type="term" value="P:protein-heme linkage"/>
    <property type="evidence" value="ECO:0007669"/>
    <property type="project" value="UniProtKB-UniRule"/>
</dbReference>
<dbReference type="GO" id="GO:0020037">
    <property type="term" value="F:heme binding"/>
    <property type="evidence" value="ECO:0007669"/>
    <property type="project" value="InterPro"/>
</dbReference>
<dbReference type="Gene3D" id="2.40.50.140">
    <property type="entry name" value="Nucleic acid-binding proteins"/>
    <property type="match status" value="1"/>
</dbReference>
<dbReference type="Pfam" id="PF03100">
    <property type="entry name" value="CcmE"/>
    <property type="match status" value="1"/>
</dbReference>
<dbReference type="GO" id="GO:0046872">
    <property type="term" value="F:metal ion binding"/>
    <property type="evidence" value="ECO:0007669"/>
    <property type="project" value="UniProtKB-KW"/>
</dbReference>
<reference evidence="16 17" key="1">
    <citation type="submission" date="2019-03" db="EMBL/GenBank/DDBJ databases">
        <title>Genomic Encyclopedia of Type Strains, Phase IV (KMG-IV): sequencing the most valuable type-strain genomes for metagenomic binning, comparative biology and taxonomic classification.</title>
        <authorList>
            <person name="Goeker M."/>
        </authorList>
    </citation>
    <scope>NUCLEOTIDE SEQUENCE [LARGE SCALE GENOMIC DNA]</scope>
    <source>
        <strain evidence="16 17">DSM 103792</strain>
    </source>
</reference>
<keyword evidence="2 13" id="KW-1003">Cell membrane</keyword>